<gene>
    <name evidence="2" type="ORF">AVDCRST_MAG87-2461</name>
</gene>
<feature type="non-terminal residue" evidence="2">
    <location>
        <position position="36"/>
    </location>
</feature>
<organism evidence="2">
    <name type="scientific">uncultured Thermomicrobiales bacterium</name>
    <dbReference type="NCBI Taxonomy" id="1645740"/>
    <lineage>
        <taxon>Bacteria</taxon>
        <taxon>Pseudomonadati</taxon>
        <taxon>Thermomicrobiota</taxon>
        <taxon>Thermomicrobia</taxon>
        <taxon>Thermomicrobiales</taxon>
        <taxon>environmental samples</taxon>
    </lineage>
</organism>
<name>A0A6J4VC89_9BACT</name>
<feature type="region of interest" description="Disordered" evidence="1">
    <location>
        <begin position="1"/>
        <end position="36"/>
    </location>
</feature>
<evidence type="ECO:0000313" key="2">
    <source>
        <dbReference type="EMBL" id="CAA9571515.1"/>
    </source>
</evidence>
<proteinExistence type="predicted"/>
<evidence type="ECO:0000256" key="1">
    <source>
        <dbReference type="SAM" id="MobiDB-lite"/>
    </source>
</evidence>
<dbReference type="AlphaFoldDB" id="A0A6J4VC89"/>
<protein>
    <submittedName>
        <fullName evidence="2">TIM-barrel signal transduction protein</fullName>
    </submittedName>
</protein>
<sequence length="36" mass="3982">DLQLGPVPDGRPRLAGGDDALRRRQRDRRRDGRGGA</sequence>
<dbReference type="EMBL" id="CADCWJ010000542">
    <property type="protein sequence ID" value="CAA9571515.1"/>
    <property type="molecule type" value="Genomic_DNA"/>
</dbReference>
<accession>A0A6J4VC89</accession>
<feature type="non-terminal residue" evidence="2">
    <location>
        <position position="1"/>
    </location>
</feature>
<reference evidence="2" key="1">
    <citation type="submission" date="2020-02" db="EMBL/GenBank/DDBJ databases">
        <authorList>
            <person name="Meier V. D."/>
        </authorList>
    </citation>
    <scope>NUCLEOTIDE SEQUENCE</scope>
    <source>
        <strain evidence="2">AVDCRST_MAG87</strain>
    </source>
</reference>